<organism evidence="11 12">
    <name type="scientific">Thelohanellus kitauei</name>
    <name type="common">Myxosporean</name>
    <dbReference type="NCBI Taxonomy" id="669202"/>
    <lineage>
        <taxon>Eukaryota</taxon>
        <taxon>Metazoa</taxon>
        <taxon>Cnidaria</taxon>
        <taxon>Myxozoa</taxon>
        <taxon>Myxosporea</taxon>
        <taxon>Bivalvulida</taxon>
        <taxon>Platysporina</taxon>
        <taxon>Myxobolidae</taxon>
        <taxon>Thelohanellus</taxon>
    </lineage>
</organism>
<dbReference type="Proteomes" id="UP000031668">
    <property type="component" value="Unassembled WGS sequence"/>
</dbReference>
<evidence type="ECO:0000256" key="9">
    <source>
        <dbReference type="PROSITE-ProRule" id="PRU00124"/>
    </source>
</evidence>
<gene>
    <name evidence="11" type="ORF">RF11_12022</name>
</gene>
<proteinExistence type="predicted"/>
<dbReference type="Gene3D" id="4.10.400.10">
    <property type="entry name" value="Low-density Lipoprotein Receptor"/>
    <property type="match status" value="1"/>
</dbReference>
<dbReference type="EMBL" id="JWZT01003604">
    <property type="protein sequence ID" value="KII66197.1"/>
    <property type="molecule type" value="Genomic_DNA"/>
</dbReference>
<dbReference type="CDD" id="cd00112">
    <property type="entry name" value="LDLa"/>
    <property type="match status" value="1"/>
</dbReference>
<evidence type="ECO:0000313" key="11">
    <source>
        <dbReference type="EMBL" id="KII66197.1"/>
    </source>
</evidence>
<protein>
    <submittedName>
        <fullName evidence="11">Low-density lipoprotein receptor-related protein 2</fullName>
    </submittedName>
</protein>
<dbReference type="PROSITE" id="PS01209">
    <property type="entry name" value="LDLRA_1"/>
    <property type="match status" value="1"/>
</dbReference>
<evidence type="ECO:0000256" key="4">
    <source>
        <dbReference type="ARBA" id="ARBA00022989"/>
    </source>
</evidence>
<dbReference type="InterPro" id="IPR036055">
    <property type="entry name" value="LDL_receptor-like_sf"/>
</dbReference>
<sequence>MTYDPISRVLIYLTIKRDLKILSVVTNYQKIVSKDVTWFRYSFYHKSIYFVTSENKFCYSNLLEKPSCNPSPIAILQSIIDLKNSKAYFLTKKRVLIVKSFVKDLTNMQTLTEIHLVSNFAVFDNHLYFLAEGRLMYRNLDKINENVKLSETYHFNRMQIHRVALQSYQHACDHLNCQFMYQPTSDTEVICGCPSFTTKVDNRCECPVDRPDCLVPHCAGFQCKNAKCLLNNVLCNGVNDCNDGSDEVNCPKTCSAKSHLCKGECISNDTVCDHELEEEPKRKDVRAFYIPLIVFACLFFCSILIYLIYRFKGRQVELGSNHTMRYNVQANLCIVESTRATTDQNTAT</sequence>
<evidence type="ECO:0000256" key="3">
    <source>
        <dbReference type="ARBA" id="ARBA00022737"/>
    </source>
</evidence>
<dbReference type="InterPro" id="IPR002172">
    <property type="entry name" value="LDrepeatLR_classA_rpt"/>
</dbReference>
<evidence type="ECO:0000256" key="6">
    <source>
        <dbReference type="ARBA" id="ARBA00023157"/>
    </source>
</evidence>
<feature type="disulfide bond" evidence="9">
    <location>
        <begin position="235"/>
        <end position="250"/>
    </location>
</feature>
<evidence type="ECO:0000313" key="12">
    <source>
        <dbReference type="Proteomes" id="UP000031668"/>
    </source>
</evidence>
<dbReference type="Pfam" id="PF00057">
    <property type="entry name" value="Ldl_recept_a"/>
    <property type="match status" value="1"/>
</dbReference>
<evidence type="ECO:0000256" key="7">
    <source>
        <dbReference type="ARBA" id="ARBA00023170"/>
    </source>
</evidence>
<dbReference type="SUPFAM" id="SSF57424">
    <property type="entry name" value="LDL receptor-like module"/>
    <property type="match status" value="1"/>
</dbReference>
<feature type="transmembrane region" description="Helical" evidence="10">
    <location>
        <begin position="288"/>
        <end position="309"/>
    </location>
</feature>
<keyword evidence="5 10" id="KW-0472">Membrane</keyword>
<name>A0A0C2MX67_THEKT</name>
<evidence type="ECO:0000256" key="1">
    <source>
        <dbReference type="ARBA" id="ARBA00004167"/>
    </source>
</evidence>
<keyword evidence="4 10" id="KW-1133">Transmembrane helix</keyword>
<keyword evidence="7 11" id="KW-0675">Receptor</keyword>
<keyword evidence="8" id="KW-0325">Glycoprotein</keyword>
<dbReference type="PANTHER" id="PTHR22722:SF5">
    <property type="entry name" value="LOW-DENSITY LIPOPROTEIN RECEPTOR-RELATED PROTEIN 1B"/>
    <property type="match status" value="1"/>
</dbReference>
<keyword evidence="12" id="KW-1185">Reference proteome</keyword>
<dbReference type="InterPro" id="IPR023415">
    <property type="entry name" value="LDLR_class-A_CS"/>
</dbReference>
<dbReference type="OrthoDB" id="428577at2759"/>
<dbReference type="PROSITE" id="PS50068">
    <property type="entry name" value="LDLRA_2"/>
    <property type="match status" value="1"/>
</dbReference>
<evidence type="ECO:0000256" key="10">
    <source>
        <dbReference type="SAM" id="Phobius"/>
    </source>
</evidence>
<evidence type="ECO:0000256" key="2">
    <source>
        <dbReference type="ARBA" id="ARBA00022692"/>
    </source>
</evidence>
<dbReference type="PANTHER" id="PTHR22722">
    <property type="entry name" value="LOW-DENSITY LIPOPROTEIN RECEPTOR-RELATED PROTEIN 2-RELATED"/>
    <property type="match status" value="1"/>
</dbReference>
<keyword evidence="11" id="KW-0449">Lipoprotein</keyword>
<comment type="caution">
    <text evidence="9">Lacks conserved residue(s) required for the propagation of feature annotation.</text>
</comment>
<dbReference type="GO" id="GO:0043235">
    <property type="term" value="C:receptor complex"/>
    <property type="evidence" value="ECO:0007669"/>
    <property type="project" value="TreeGrafter"/>
</dbReference>
<keyword evidence="6 9" id="KW-1015">Disulfide bond</keyword>
<dbReference type="SMART" id="SM00192">
    <property type="entry name" value="LDLa"/>
    <property type="match status" value="1"/>
</dbReference>
<dbReference type="GO" id="GO:0005886">
    <property type="term" value="C:plasma membrane"/>
    <property type="evidence" value="ECO:0007669"/>
    <property type="project" value="TreeGrafter"/>
</dbReference>
<dbReference type="AlphaFoldDB" id="A0A0C2MX67"/>
<evidence type="ECO:0000256" key="8">
    <source>
        <dbReference type="ARBA" id="ARBA00023180"/>
    </source>
</evidence>
<dbReference type="GO" id="GO:0005041">
    <property type="term" value="F:low-density lipoprotein particle receptor activity"/>
    <property type="evidence" value="ECO:0007669"/>
    <property type="project" value="TreeGrafter"/>
</dbReference>
<dbReference type="InterPro" id="IPR051221">
    <property type="entry name" value="LDLR-related"/>
</dbReference>
<evidence type="ECO:0000256" key="5">
    <source>
        <dbReference type="ARBA" id="ARBA00023136"/>
    </source>
</evidence>
<comment type="subcellular location">
    <subcellularLocation>
        <location evidence="1">Membrane</location>
        <topology evidence="1">Single-pass membrane protein</topology>
    </subcellularLocation>
</comment>
<accession>A0A0C2MX67</accession>
<feature type="disulfide bond" evidence="9">
    <location>
        <begin position="223"/>
        <end position="241"/>
    </location>
</feature>
<keyword evidence="2 10" id="KW-0812">Transmembrane</keyword>
<keyword evidence="3" id="KW-0677">Repeat</keyword>
<reference evidence="11 12" key="1">
    <citation type="journal article" date="2014" name="Genome Biol. Evol.">
        <title>The genome of the myxosporean Thelohanellus kitauei shows adaptations to nutrient acquisition within its fish host.</title>
        <authorList>
            <person name="Yang Y."/>
            <person name="Xiong J."/>
            <person name="Zhou Z."/>
            <person name="Huo F."/>
            <person name="Miao W."/>
            <person name="Ran C."/>
            <person name="Liu Y."/>
            <person name="Zhang J."/>
            <person name="Feng J."/>
            <person name="Wang M."/>
            <person name="Wang M."/>
            <person name="Wang L."/>
            <person name="Yao B."/>
        </authorList>
    </citation>
    <scope>NUCLEOTIDE SEQUENCE [LARGE SCALE GENOMIC DNA]</scope>
    <source>
        <strain evidence="11">Wuqing</strain>
    </source>
</reference>
<comment type="caution">
    <text evidence="11">The sequence shown here is derived from an EMBL/GenBank/DDBJ whole genome shotgun (WGS) entry which is preliminary data.</text>
</comment>